<dbReference type="Pfam" id="PF08904">
    <property type="entry name" value="EipB_like"/>
    <property type="match status" value="1"/>
</dbReference>
<dbReference type="Proteomes" id="UP000637002">
    <property type="component" value="Unassembled WGS sequence"/>
</dbReference>
<evidence type="ECO:0000313" key="2">
    <source>
        <dbReference type="EMBL" id="GGC57362.1"/>
    </source>
</evidence>
<organism evidence="2 3">
    <name type="scientific">Chelatococcus reniformis</name>
    <dbReference type="NCBI Taxonomy" id="1494448"/>
    <lineage>
        <taxon>Bacteria</taxon>
        <taxon>Pseudomonadati</taxon>
        <taxon>Pseudomonadota</taxon>
        <taxon>Alphaproteobacteria</taxon>
        <taxon>Hyphomicrobiales</taxon>
        <taxon>Chelatococcaceae</taxon>
        <taxon>Chelatococcus</taxon>
    </lineage>
</organism>
<reference evidence="2" key="1">
    <citation type="journal article" date="2014" name="Int. J. Syst. Evol. Microbiol.">
        <title>Complete genome sequence of Corynebacterium casei LMG S-19264T (=DSM 44701T), isolated from a smear-ripened cheese.</title>
        <authorList>
            <consortium name="US DOE Joint Genome Institute (JGI-PGF)"/>
            <person name="Walter F."/>
            <person name="Albersmeier A."/>
            <person name="Kalinowski J."/>
            <person name="Ruckert C."/>
        </authorList>
    </citation>
    <scope>NUCLEOTIDE SEQUENCE</scope>
    <source>
        <strain evidence="2">CGMCC 1.12919</strain>
    </source>
</reference>
<dbReference type="EMBL" id="BMGG01000002">
    <property type="protein sequence ID" value="GGC57362.1"/>
    <property type="molecule type" value="Genomic_DNA"/>
</dbReference>
<evidence type="ECO:0008006" key="4">
    <source>
        <dbReference type="Google" id="ProtNLM"/>
    </source>
</evidence>
<gene>
    <name evidence="2" type="ORF">GCM10010994_15410</name>
</gene>
<dbReference type="AlphaFoldDB" id="A0A916U274"/>
<keyword evidence="3" id="KW-1185">Reference proteome</keyword>
<name>A0A916U274_9HYPH</name>
<feature type="signal peptide" evidence="1">
    <location>
        <begin position="1"/>
        <end position="38"/>
    </location>
</feature>
<comment type="caution">
    <text evidence="2">The sequence shown here is derived from an EMBL/GenBank/DDBJ whole genome shotgun (WGS) entry which is preliminary data.</text>
</comment>
<feature type="chain" id="PRO_5037449356" description="DUF1849 domain-containing protein" evidence="1">
    <location>
        <begin position="39"/>
        <end position="302"/>
    </location>
</feature>
<dbReference type="InterPro" id="IPR015000">
    <property type="entry name" value="EipB-like"/>
</dbReference>
<reference evidence="2" key="2">
    <citation type="submission" date="2020-09" db="EMBL/GenBank/DDBJ databases">
        <authorList>
            <person name="Sun Q."/>
            <person name="Zhou Y."/>
        </authorList>
    </citation>
    <scope>NUCLEOTIDE SEQUENCE</scope>
    <source>
        <strain evidence="2">CGMCC 1.12919</strain>
    </source>
</reference>
<accession>A0A916U274</accession>
<evidence type="ECO:0000313" key="3">
    <source>
        <dbReference type="Proteomes" id="UP000637002"/>
    </source>
</evidence>
<protein>
    <recommendedName>
        <fullName evidence="4">DUF1849 domain-containing protein</fullName>
    </recommendedName>
</protein>
<sequence>MTTGSRRVRGEAGPGTTPAHVAVLVCAAVALAVGPAHAGTPQPAAVPAPPAVLAGHMAVYDLSLASSKGARSVISVRGRIAYDFGGDACEGYPLSFRQVSVVEPSEGESRLSDLRSTTFEEGDGSGFKFRQETQAGARAANLVDGHAERSGGDRTVIELSKPKRERQTVEGEVLFPSQHMKRLIEAARAGQSTFAVKVFDGSDDGRKVFDTLSIIGKRIAPGRSDGLEPAALKAGLDKIARWPVTITYFTPGEGERTPIYAISFDMFENGISGALKLDYGDFVVKGDMKTLDLKSASKTCQR</sequence>
<proteinExistence type="predicted"/>
<dbReference type="RefSeq" id="WP_188608534.1">
    <property type="nucleotide sequence ID" value="NZ_BMGG01000002.1"/>
</dbReference>
<keyword evidence="1" id="KW-0732">Signal</keyword>
<evidence type="ECO:0000256" key="1">
    <source>
        <dbReference type="SAM" id="SignalP"/>
    </source>
</evidence>